<evidence type="ECO:0000313" key="2">
    <source>
        <dbReference type="Proteomes" id="UP001152658"/>
    </source>
</evidence>
<accession>A0ABM9FTD5</accession>
<dbReference type="EMBL" id="CALYLK010000136">
    <property type="protein sequence ID" value="CAH8240201.1"/>
    <property type="molecule type" value="Genomic_DNA"/>
</dbReference>
<proteinExistence type="predicted"/>
<dbReference type="Proteomes" id="UP001152658">
    <property type="component" value="Unassembled WGS sequence"/>
</dbReference>
<reference evidence="1" key="1">
    <citation type="submission" date="2022-06" db="EMBL/GenBank/DDBJ databases">
        <authorList>
            <person name="Goudenege D."/>
            <person name="Le Roux F."/>
        </authorList>
    </citation>
    <scope>NUCLEOTIDE SEQUENCE</scope>
    <source>
        <strain evidence="1">12-063</strain>
    </source>
</reference>
<gene>
    <name evidence="1" type="ORF">VAE063_950927</name>
</gene>
<evidence type="ECO:0000313" key="1">
    <source>
        <dbReference type="EMBL" id="CAH8240201.1"/>
    </source>
</evidence>
<sequence length="144" mass="15808">MTMMRLSTTRHRQQGSGLVLVIFIIVVVGFVAAVANRNQQRNSQQLVSMVLGTRAEMAARSAMQIDISRFYSPQAQGSCQLGTDSNYTFKGEGLERCEAKVSCRSIGVLDDSGYQVYQLESIGTCKAGDSIYQRIIEAGIRDDS</sequence>
<organism evidence="1 2">
    <name type="scientific">Vibrio aestuarianus</name>
    <dbReference type="NCBI Taxonomy" id="28171"/>
    <lineage>
        <taxon>Bacteria</taxon>
        <taxon>Pseudomonadati</taxon>
        <taxon>Pseudomonadota</taxon>
        <taxon>Gammaproteobacteria</taxon>
        <taxon>Vibrionales</taxon>
        <taxon>Vibrionaceae</taxon>
        <taxon>Vibrio</taxon>
    </lineage>
</organism>
<keyword evidence="2" id="KW-1185">Reference proteome</keyword>
<name>A0ABM9FTD5_9VIBR</name>
<protein>
    <submittedName>
        <fullName evidence="1">MSHA biogenesis protein MshP</fullName>
    </submittedName>
</protein>
<comment type="caution">
    <text evidence="1">The sequence shown here is derived from an EMBL/GenBank/DDBJ whole genome shotgun (WGS) entry which is preliminary data.</text>
</comment>